<dbReference type="EMBL" id="JACXYZ010000001">
    <property type="protein sequence ID" value="MBD3924461.1"/>
    <property type="molecule type" value="Genomic_DNA"/>
</dbReference>
<feature type="binding site" evidence="9">
    <location>
        <position position="249"/>
    </location>
    <ligand>
        <name>K(+)</name>
        <dbReference type="ChEBI" id="CHEBI:29103"/>
    </ligand>
</feature>
<dbReference type="Pfam" id="PF00294">
    <property type="entry name" value="PfkB"/>
    <property type="match status" value="1"/>
</dbReference>
<dbReference type="Gene3D" id="3.40.1190.20">
    <property type="match status" value="1"/>
</dbReference>
<dbReference type="InterPro" id="IPR002139">
    <property type="entry name" value="Ribo/fructo_kinase"/>
</dbReference>
<evidence type="ECO:0000256" key="7">
    <source>
        <dbReference type="ARBA" id="ARBA00022958"/>
    </source>
</evidence>
<sequence>MSSVVVVGSINVDIVVHVPGFPVPGVTLLADGVERSPGGKGANQAVAAARAGAATRLLGAVGDDGDSAPQVDALVAAGVDVSGVETCRGRTTGTAFVMVSPSGENAIVVDAGANGHLDVRRVVAALSDRGSAAPDVVLLQSEVGAAVVDAAAAAACERGIRVVVNNGPWLPLAAATLEAANPLVVNEHEAVEACDGSGAEGADLADAVRRRHGCRSVVVTRGAGGASISGAEATARLAAPTVDLVVDTTGAGDAFVGTLAAVLAQGLSLRRAVEEGQHAGAAVVARPGARGDR</sequence>
<feature type="binding site" evidence="9">
    <location>
        <begin position="252"/>
        <end position="253"/>
    </location>
    <ligand>
        <name>ATP</name>
        <dbReference type="ChEBI" id="CHEBI:30616"/>
    </ligand>
</feature>
<feature type="binding site" evidence="9">
    <location>
        <position position="288"/>
    </location>
    <ligand>
        <name>K(+)</name>
        <dbReference type="ChEBI" id="CHEBI:29103"/>
    </ligand>
</feature>
<dbReference type="PRINTS" id="PR00990">
    <property type="entry name" value="RIBOKINASE"/>
</dbReference>
<gene>
    <name evidence="9" type="primary">rbsK</name>
    <name evidence="11" type="ORF">IEZ26_07520</name>
</gene>
<evidence type="ECO:0000256" key="4">
    <source>
        <dbReference type="ARBA" id="ARBA00022777"/>
    </source>
</evidence>
<keyword evidence="9" id="KW-0963">Cytoplasm</keyword>
<keyword evidence="2 9" id="KW-0479">Metal-binding</keyword>
<evidence type="ECO:0000256" key="1">
    <source>
        <dbReference type="ARBA" id="ARBA00022679"/>
    </source>
</evidence>
<feature type="binding site" evidence="9">
    <location>
        <position position="247"/>
    </location>
    <ligand>
        <name>K(+)</name>
        <dbReference type="ChEBI" id="CHEBI:29103"/>
    </ligand>
</feature>
<accession>A0ABR8N8I4</accession>
<proteinExistence type="inferred from homology"/>
<feature type="binding site" evidence="9">
    <location>
        <begin position="220"/>
        <end position="225"/>
    </location>
    <ligand>
        <name>ATP</name>
        <dbReference type="ChEBI" id="CHEBI:30616"/>
    </ligand>
</feature>
<evidence type="ECO:0000256" key="8">
    <source>
        <dbReference type="ARBA" id="ARBA00023277"/>
    </source>
</evidence>
<keyword evidence="6 9" id="KW-0460">Magnesium</keyword>
<evidence type="ECO:0000256" key="2">
    <source>
        <dbReference type="ARBA" id="ARBA00022723"/>
    </source>
</evidence>
<comment type="subcellular location">
    <subcellularLocation>
        <location evidence="9">Cytoplasm</location>
    </subcellularLocation>
</comment>
<dbReference type="SUPFAM" id="SSF53613">
    <property type="entry name" value="Ribokinase-like"/>
    <property type="match status" value="1"/>
</dbReference>
<comment type="pathway">
    <text evidence="9">Carbohydrate metabolism; D-ribose degradation; D-ribose 5-phosphate from beta-D-ribopyranose: step 2/2.</text>
</comment>
<protein>
    <recommendedName>
        <fullName evidence="9">Ribokinase</fullName>
        <shortName evidence="9">RK</shortName>
        <ecNumber evidence="9">2.7.1.15</ecNumber>
    </recommendedName>
</protein>
<organism evidence="11 12">
    <name type="scientific">Nocardioides cavernae</name>
    <dbReference type="NCBI Taxonomy" id="1921566"/>
    <lineage>
        <taxon>Bacteria</taxon>
        <taxon>Bacillati</taxon>
        <taxon>Actinomycetota</taxon>
        <taxon>Actinomycetes</taxon>
        <taxon>Propionibacteriales</taxon>
        <taxon>Nocardioidaceae</taxon>
        <taxon>Nocardioides</taxon>
    </lineage>
</organism>
<dbReference type="PANTHER" id="PTHR10584:SF166">
    <property type="entry name" value="RIBOKINASE"/>
    <property type="match status" value="1"/>
</dbReference>
<evidence type="ECO:0000256" key="3">
    <source>
        <dbReference type="ARBA" id="ARBA00022741"/>
    </source>
</evidence>
<feature type="binding site" evidence="9">
    <location>
        <begin position="39"/>
        <end position="43"/>
    </location>
    <ligand>
        <name>substrate</name>
    </ligand>
</feature>
<comment type="caution">
    <text evidence="11">The sequence shown here is derived from an EMBL/GenBank/DDBJ whole genome shotgun (WGS) entry which is preliminary data.</text>
</comment>
<dbReference type="InterPro" id="IPR029056">
    <property type="entry name" value="Ribokinase-like"/>
</dbReference>
<evidence type="ECO:0000256" key="9">
    <source>
        <dbReference type="HAMAP-Rule" id="MF_01987"/>
    </source>
</evidence>
<name>A0ABR8N8I4_9ACTN</name>
<evidence type="ECO:0000313" key="12">
    <source>
        <dbReference type="Proteomes" id="UP000618818"/>
    </source>
</evidence>
<feature type="binding site" evidence="9">
    <location>
        <position position="253"/>
    </location>
    <ligand>
        <name>substrate</name>
    </ligand>
</feature>
<feature type="active site" description="Proton acceptor" evidence="9">
    <location>
        <position position="253"/>
    </location>
</feature>
<feature type="binding site" evidence="9">
    <location>
        <position position="142"/>
    </location>
    <ligand>
        <name>substrate</name>
    </ligand>
</feature>
<keyword evidence="8 9" id="KW-0119">Carbohydrate metabolism</keyword>
<dbReference type="HAMAP" id="MF_01987">
    <property type="entry name" value="Ribokinase"/>
    <property type="match status" value="1"/>
</dbReference>
<comment type="function">
    <text evidence="9">Catalyzes the phosphorylation of ribose at O-5 in a reaction requiring ATP and magnesium. The resulting D-ribose-5-phosphate can then be used either for sythesis of nucleotides, histidine, and tryptophan, or as a component of the pentose phosphate pathway.</text>
</comment>
<keyword evidence="12" id="KW-1185">Reference proteome</keyword>
<dbReference type="InterPro" id="IPR011877">
    <property type="entry name" value="Ribokinase"/>
</dbReference>
<feature type="binding site" evidence="9">
    <location>
        <begin position="11"/>
        <end position="13"/>
    </location>
    <ligand>
        <name>substrate</name>
    </ligand>
</feature>
<comment type="subunit">
    <text evidence="9">Homodimer.</text>
</comment>
<comment type="caution">
    <text evidence="9">Lacks conserved residue(s) required for the propagation of feature annotation.</text>
</comment>
<feature type="domain" description="Carbohydrate kinase PfkB" evidence="10">
    <location>
        <begin position="1"/>
        <end position="290"/>
    </location>
</feature>
<dbReference type="RefSeq" id="WP_191194235.1">
    <property type="nucleotide sequence ID" value="NZ_JACXYZ010000001.1"/>
</dbReference>
<feature type="binding site" evidence="9">
    <location>
        <position position="186"/>
    </location>
    <ligand>
        <name>ATP</name>
        <dbReference type="ChEBI" id="CHEBI:30616"/>
    </ligand>
</feature>
<feature type="binding site" evidence="9">
    <location>
        <position position="283"/>
    </location>
    <ligand>
        <name>K(+)</name>
        <dbReference type="ChEBI" id="CHEBI:29103"/>
    </ligand>
</feature>
<evidence type="ECO:0000259" key="10">
    <source>
        <dbReference type="Pfam" id="PF00294"/>
    </source>
</evidence>
<comment type="catalytic activity">
    <reaction evidence="9">
        <text>D-ribose + ATP = D-ribose 5-phosphate + ADP + H(+)</text>
        <dbReference type="Rhea" id="RHEA:13697"/>
        <dbReference type="ChEBI" id="CHEBI:15378"/>
        <dbReference type="ChEBI" id="CHEBI:30616"/>
        <dbReference type="ChEBI" id="CHEBI:47013"/>
        <dbReference type="ChEBI" id="CHEBI:78346"/>
        <dbReference type="ChEBI" id="CHEBI:456216"/>
        <dbReference type="EC" id="2.7.1.15"/>
    </reaction>
</comment>
<keyword evidence="5 9" id="KW-0067">ATP-binding</keyword>
<keyword evidence="7 9" id="KW-0630">Potassium</keyword>
<dbReference type="EC" id="2.7.1.15" evidence="9"/>
<evidence type="ECO:0000256" key="5">
    <source>
        <dbReference type="ARBA" id="ARBA00022840"/>
    </source>
</evidence>
<keyword evidence="1 9" id="KW-0808">Transferase</keyword>
<comment type="similarity">
    <text evidence="9">Belongs to the carbohydrate kinase PfkB family. Ribokinase subfamily.</text>
</comment>
<dbReference type="Proteomes" id="UP000618818">
    <property type="component" value="Unassembled WGS sequence"/>
</dbReference>
<keyword evidence="4 9" id="KW-0418">Kinase</keyword>
<evidence type="ECO:0000256" key="6">
    <source>
        <dbReference type="ARBA" id="ARBA00022842"/>
    </source>
</evidence>
<comment type="activity regulation">
    <text evidence="9">Activated by a monovalent cation that binds near, but not in, the active site. The most likely occupant of the site in vivo is potassium. Ion binding induces a conformational change that may alter substrate affinity.</text>
</comment>
<feature type="binding site" evidence="9">
    <location>
        <position position="286"/>
    </location>
    <ligand>
        <name>K(+)</name>
        <dbReference type="ChEBI" id="CHEBI:29103"/>
    </ligand>
</feature>
<keyword evidence="3 9" id="KW-0547">Nucleotide-binding</keyword>
<dbReference type="InterPro" id="IPR011611">
    <property type="entry name" value="PfkB_dom"/>
</dbReference>
<comment type="cofactor">
    <cofactor evidence="9">
        <name>Mg(2+)</name>
        <dbReference type="ChEBI" id="CHEBI:18420"/>
    </cofactor>
    <text evidence="9">Requires a divalent cation, most likely magnesium in vivo, as an electrophilic catalyst to aid phosphoryl group transfer. It is the chelate of the metal and the nucleotide that is the actual substrate.</text>
</comment>
<dbReference type="PANTHER" id="PTHR10584">
    <property type="entry name" value="SUGAR KINASE"/>
    <property type="match status" value="1"/>
</dbReference>
<reference evidence="11 12" key="1">
    <citation type="submission" date="2020-09" db="EMBL/GenBank/DDBJ databases">
        <title>novel species in genus Nocardioides.</title>
        <authorList>
            <person name="Zhang G."/>
        </authorList>
    </citation>
    <scope>NUCLEOTIDE SEQUENCE [LARGE SCALE GENOMIC DNA]</scope>
    <source>
        <strain evidence="11 12">KCTC 39551</strain>
    </source>
</reference>
<evidence type="ECO:0000313" key="11">
    <source>
        <dbReference type="EMBL" id="MBD3924461.1"/>
    </source>
</evidence>